<dbReference type="InterPro" id="IPR000297">
    <property type="entry name" value="PPIase_PpiC"/>
</dbReference>
<dbReference type="PANTHER" id="PTHR47245:SF2">
    <property type="entry name" value="PEPTIDYL-PROLYL CIS-TRANS ISOMERASE HP_0175-RELATED"/>
    <property type="match status" value="1"/>
</dbReference>
<comment type="similarity">
    <text evidence="2">Belongs to the PpiC/parvulin rotamase family.</text>
</comment>
<dbReference type="PANTHER" id="PTHR47245">
    <property type="entry name" value="PEPTIDYLPROLYL ISOMERASE"/>
    <property type="match status" value="1"/>
</dbReference>
<evidence type="ECO:0000256" key="3">
    <source>
        <dbReference type="ARBA" id="ARBA00013194"/>
    </source>
</evidence>
<name>A0A4Z0M3T1_9GAMM</name>
<feature type="signal peptide" evidence="7">
    <location>
        <begin position="1"/>
        <end position="26"/>
    </location>
</feature>
<feature type="domain" description="PpiC" evidence="8">
    <location>
        <begin position="142"/>
        <end position="245"/>
    </location>
</feature>
<protein>
    <recommendedName>
        <fullName evidence="3">peptidylprolyl isomerase</fullName>
        <ecNumber evidence="3">5.2.1.8</ecNumber>
    </recommendedName>
</protein>
<evidence type="ECO:0000256" key="6">
    <source>
        <dbReference type="SAM" id="MobiDB-lite"/>
    </source>
</evidence>
<evidence type="ECO:0000256" key="5">
    <source>
        <dbReference type="PROSITE-ProRule" id="PRU00278"/>
    </source>
</evidence>
<comment type="catalytic activity">
    <reaction evidence="1">
        <text>[protein]-peptidylproline (omega=180) = [protein]-peptidylproline (omega=0)</text>
        <dbReference type="Rhea" id="RHEA:16237"/>
        <dbReference type="Rhea" id="RHEA-COMP:10747"/>
        <dbReference type="Rhea" id="RHEA-COMP:10748"/>
        <dbReference type="ChEBI" id="CHEBI:83833"/>
        <dbReference type="ChEBI" id="CHEBI:83834"/>
        <dbReference type="EC" id="5.2.1.8"/>
    </reaction>
</comment>
<dbReference type="Gene3D" id="3.10.50.40">
    <property type="match status" value="1"/>
</dbReference>
<dbReference type="GO" id="GO:0003755">
    <property type="term" value="F:peptidyl-prolyl cis-trans isomerase activity"/>
    <property type="evidence" value="ECO:0007669"/>
    <property type="project" value="UniProtKB-KW"/>
</dbReference>
<evidence type="ECO:0000313" key="9">
    <source>
        <dbReference type="EMBL" id="TGD74097.1"/>
    </source>
</evidence>
<keyword evidence="7" id="KW-0732">Signal</keyword>
<evidence type="ECO:0000256" key="4">
    <source>
        <dbReference type="ARBA" id="ARBA00023110"/>
    </source>
</evidence>
<comment type="caution">
    <text evidence="9">The sequence shown here is derived from an EMBL/GenBank/DDBJ whole genome shotgun (WGS) entry which is preliminary data.</text>
</comment>
<keyword evidence="10" id="KW-1185">Reference proteome</keyword>
<dbReference type="InterPro" id="IPR046357">
    <property type="entry name" value="PPIase_dom_sf"/>
</dbReference>
<proteinExistence type="inferred from homology"/>
<dbReference type="PROSITE" id="PS50198">
    <property type="entry name" value="PPIC_PPIASE_2"/>
    <property type="match status" value="1"/>
</dbReference>
<feature type="compositionally biased region" description="Acidic residues" evidence="6">
    <location>
        <begin position="316"/>
        <end position="330"/>
    </location>
</feature>
<keyword evidence="5" id="KW-0413">Isomerase</keyword>
<evidence type="ECO:0000313" key="10">
    <source>
        <dbReference type="Proteomes" id="UP000298050"/>
    </source>
</evidence>
<feature type="region of interest" description="Disordered" evidence="6">
    <location>
        <begin position="305"/>
        <end position="330"/>
    </location>
</feature>
<evidence type="ECO:0000256" key="2">
    <source>
        <dbReference type="ARBA" id="ARBA00007656"/>
    </source>
</evidence>
<evidence type="ECO:0000259" key="8">
    <source>
        <dbReference type="PROSITE" id="PS50198"/>
    </source>
</evidence>
<reference evidence="9 10" key="1">
    <citation type="submission" date="2019-04" db="EMBL/GenBank/DDBJ databases">
        <title>Taxonomy of novel Haliea sp. from mangrove soil of West Coast of India.</title>
        <authorList>
            <person name="Verma A."/>
            <person name="Kumar P."/>
            <person name="Krishnamurthi S."/>
        </authorList>
    </citation>
    <scope>NUCLEOTIDE SEQUENCE [LARGE SCALE GENOMIC DNA]</scope>
    <source>
        <strain evidence="9 10">SAOS-164</strain>
    </source>
</reference>
<dbReference type="Pfam" id="PF00639">
    <property type="entry name" value="Rotamase"/>
    <property type="match status" value="1"/>
</dbReference>
<evidence type="ECO:0000256" key="7">
    <source>
        <dbReference type="SAM" id="SignalP"/>
    </source>
</evidence>
<dbReference type="EC" id="5.2.1.8" evidence="3"/>
<keyword evidence="4 5" id="KW-0697">Rotamase</keyword>
<dbReference type="SUPFAM" id="SSF54534">
    <property type="entry name" value="FKBP-like"/>
    <property type="match status" value="1"/>
</dbReference>
<dbReference type="OrthoDB" id="9812372at2"/>
<sequence length="330" mass="36853">MRFPRVPMLKAPIFPILFALVLPAFASAQQVVVEDEGVSLSADELAYHVSKWSPQMREAALDDDGDRLELVNMVMMNKKLAATADPIVAENPELAMEYQEGLEAYKRNFILRHYRDTLELPDFSKLAKERYETEKDKYALVPEHRVSSQILIKSPPGIPRDDALAEAADVLEQLRAGADFLEMVKEHSDEPGAVEKEGKFNRWIKYGEIGVAPRYSEGLFTIGKVGEFAEPVQTQFGVHIIRLDGIREAYYKTFEEVEPAIVQDLADEYVKLSLKDYVTKYNLTDQAVVDDAAVLEILAPYAQPPAGGNDAAEAAEQSEDAAADQEQAEE</sequence>
<dbReference type="InterPro" id="IPR050245">
    <property type="entry name" value="PrsA_foldase"/>
</dbReference>
<organism evidence="9 10">
    <name type="scientific">Mangrovimicrobium sediminis</name>
    <dbReference type="NCBI Taxonomy" id="2562682"/>
    <lineage>
        <taxon>Bacteria</taxon>
        <taxon>Pseudomonadati</taxon>
        <taxon>Pseudomonadota</taxon>
        <taxon>Gammaproteobacteria</taxon>
        <taxon>Cellvibrionales</taxon>
        <taxon>Halieaceae</taxon>
        <taxon>Mangrovimicrobium</taxon>
    </lineage>
</organism>
<dbReference type="AlphaFoldDB" id="A0A4Z0M3T1"/>
<accession>A0A4Z0M3T1</accession>
<gene>
    <name evidence="9" type="ORF">E4634_08155</name>
</gene>
<feature type="chain" id="PRO_5021215306" description="peptidylprolyl isomerase" evidence="7">
    <location>
        <begin position="27"/>
        <end position="330"/>
    </location>
</feature>
<dbReference type="EMBL" id="SRLE01000006">
    <property type="protein sequence ID" value="TGD74097.1"/>
    <property type="molecule type" value="Genomic_DNA"/>
</dbReference>
<evidence type="ECO:0000256" key="1">
    <source>
        <dbReference type="ARBA" id="ARBA00000971"/>
    </source>
</evidence>
<dbReference type="Proteomes" id="UP000298050">
    <property type="component" value="Unassembled WGS sequence"/>
</dbReference>